<dbReference type="InterPro" id="IPR001206">
    <property type="entry name" value="Diacylglycerol_kinase_cat_dom"/>
</dbReference>
<keyword evidence="10" id="KW-0418">Kinase</keyword>
<evidence type="ECO:0000313" key="10">
    <source>
        <dbReference type="EMBL" id="MCB7387605.1"/>
    </source>
</evidence>
<dbReference type="Proteomes" id="UP001299546">
    <property type="component" value="Unassembled WGS sequence"/>
</dbReference>
<evidence type="ECO:0000313" key="11">
    <source>
        <dbReference type="Proteomes" id="UP001299546"/>
    </source>
</evidence>
<dbReference type="NCBIfam" id="TIGR00147">
    <property type="entry name" value="YegS/Rv2252/BmrU family lipid kinase"/>
    <property type="match status" value="1"/>
</dbReference>
<dbReference type="Pfam" id="PF00781">
    <property type="entry name" value="DAGK_cat"/>
    <property type="match status" value="1"/>
</dbReference>
<keyword evidence="8" id="KW-1208">Phospholipid metabolism</keyword>
<dbReference type="EMBL" id="JAJCIS010000005">
    <property type="protein sequence ID" value="MCB7387605.1"/>
    <property type="molecule type" value="Genomic_DNA"/>
</dbReference>
<keyword evidence="10" id="KW-0808">Transferase</keyword>
<dbReference type="InterPro" id="IPR050187">
    <property type="entry name" value="Lipid_Phosphate_FormReg"/>
</dbReference>
<comment type="cofactor">
    <cofactor evidence="1">
        <name>Mg(2+)</name>
        <dbReference type="ChEBI" id="CHEBI:18420"/>
    </cofactor>
</comment>
<evidence type="ECO:0000256" key="3">
    <source>
        <dbReference type="ARBA" id="ARBA00022516"/>
    </source>
</evidence>
<evidence type="ECO:0000256" key="6">
    <source>
        <dbReference type="ARBA" id="ARBA00023098"/>
    </source>
</evidence>
<dbReference type="InterPro" id="IPR016064">
    <property type="entry name" value="NAD/diacylglycerol_kinase_sf"/>
</dbReference>
<dbReference type="SMART" id="SM00046">
    <property type="entry name" value="DAGKc"/>
    <property type="match status" value="1"/>
</dbReference>
<evidence type="ECO:0000256" key="4">
    <source>
        <dbReference type="ARBA" id="ARBA00022723"/>
    </source>
</evidence>
<protein>
    <submittedName>
        <fullName evidence="10">YegS/Rv2252/BmrU family lipid kinase</fullName>
    </submittedName>
</protein>
<keyword evidence="7" id="KW-0594">Phospholipid biosynthesis</keyword>
<comment type="caution">
    <text evidence="10">The sequence shown here is derived from an EMBL/GenBank/DDBJ whole genome shotgun (WGS) entry which is preliminary data.</text>
</comment>
<proteinExistence type="inferred from homology"/>
<dbReference type="Gene3D" id="3.40.50.10330">
    <property type="entry name" value="Probable inorganic polyphosphate/atp-NAD kinase, domain 1"/>
    <property type="match status" value="1"/>
</dbReference>
<keyword evidence="3" id="KW-0444">Lipid biosynthesis</keyword>
<dbReference type="InterPro" id="IPR005218">
    <property type="entry name" value="Diacylglycerol/lipid_kinase"/>
</dbReference>
<evidence type="ECO:0000256" key="8">
    <source>
        <dbReference type="ARBA" id="ARBA00023264"/>
    </source>
</evidence>
<keyword evidence="11" id="KW-1185">Reference proteome</keyword>
<keyword evidence="6" id="KW-0443">Lipid metabolism</keyword>
<accession>A0ABS8DGR0</accession>
<evidence type="ECO:0000256" key="2">
    <source>
        <dbReference type="ARBA" id="ARBA00005983"/>
    </source>
</evidence>
<evidence type="ECO:0000256" key="7">
    <source>
        <dbReference type="ARBA" id="ARBA00023209"/>
    </source>
</evidence>
<gene>
    <name evidence="10" type="ORF">LIZ65_09905</name>
</gene>
<dbReference type="PANTHER" id="PTHR12358">
    <property type="entry name" value="SPHINGOSINE KINASE"/>
    <property type="match status" value="1"/>
</dbReference>
<organism evidence="10 11">
    <name type="scientific">Bariatricus massiliensis</name>
    <dbReference type="NCBI Taxonomy" id="1745713"/>
    <lineage>
        <taxon>Bacteria</taxon>
        <taxon>Bacillati</taxon>
        <taxon>Bacillota</taxon>
        <taxon>Clostridia</taxon>
        <taxon>Lachnospirales</taxon>
        <taxon>Lachnospiraceae</taxon>
        <taxon>Bariatricus</taxon>
    </lineage>
</organism>
<comment type="similarity">
    <text evidence="2">Belongs to the diacylglycerol/lipid kinase family.</text>
</comment>
<dbReference type="GO" id="GO:0016301">
    <property type="term" value="F:kinase activity"/>
    <property type="evidence" value="ECO:0007669"/>
    <property type="project" value="UniProtKB-KW"/>
</dbReference>
<keyword evidence="5" id="KW-0460">Magnesium</keyword>
<sequence length="336" mass="37692">MKKALFIYNPNAGKELLKPKLSDVLDIIVKAGYEVVVYPTQSYRDAYKKVSRFTDHYDLVICSGGDGTLDEVVTGMMKREERIPIGYIPTGTTNDFANSLHIPKDLLQAANTAVNGEPFACDVGRFNDDIFVYIAAFGLFTDVSYQTKQEVKNILGHLAYVLEGMTRLFDIPSYQIRVTHDDQIIEDEFIFGMVTNSRSVGGFRNMIGKNVVFDDGEFEVTLIKTPKNPIALQEIVGALLISQINSKYMYSFKTGSIRFESLEEIPWTLDGEFGGQHDTVEIHNCQKTLEIMVPEGCSQELSEMGKKHLLESGEMKESGKREGDGLEMFGLMNPKM</sequence>
<keyword evidence="4" id="KW-0479">Metal-binding</keyword>
<evidence type="ECO:0000259" key="9">
    <source>
        <dbReference type="PROSITE" id="PS50146"/>
    </source>
</evidence>
<reference evidence="10 11" key="1">
    <citation type="submission" date="2021-10" db="EMBL/GenBank/DDBJ databases">
        <title>Collection of gut derived symbiotic bacterial strains cultured from healthy donors.</title>
        <authorList>
            <person name="Lin H."/>
            <person name="Littmann E."/>
            <person name="Kohout C."/>
            <person name="Pamer E.G."/>
        </authorList>
    </citation>
    <scope>NUCLEOTIDE SEQUENCE [LARGE SCALE GENOMIC DNA]</scope>
    <source>
        <strain evidence="10 11">DFI.1.165</strain>
    </source>
</reference>
<dbReference type="RefSeq" id="WP_066737304.1">
    <property type="nucleotide sequence ID" value="NZ_JAJCIQ010000006.1"/>
</dbReference>
<dbReference type="PROSITE" id="PS50146">
    <property type="entry name" value="DAGK"/>
    <property type="match status" value="1"/>
</dbReference>
<evidence type="ECO:0000256" key="5">
    <source>
        <dbReference type="ARBA" id="ARBA00022842"/>
    </source>
</evidence>
<dbReference type="PANTHER" id="PTHR12358:SF106">
    <property type="entry name" value="LIPID KINASE YEGS"/>
    <property type="match status" value="1"/>
</dbReference>
<dbReference type="Gene3D" id="2.60.200.40">
    <property type="match status" value="1"/>
</dbReference>
<evidence type="ECO:0000256" key="1">
    <source>
        <dbReference type="ARBA" id="ARBA00001946"/>
    </source>
</evidence>
<dbReference type="InterPro" id="IPR017438">
    <property type="entry name" value="ATP-NAD_kinase_N"/>
</dbReference>
<name>A0ABS8DGR0_9FIRM</name>
<dbReference type="SUPFAM" id="SSF111331">
    <property type="entry name" value="NAD kinase/diacylglycerol kinase-like"/>
    <property type="match status" value="1"/>
</dbReference>
<feature type="domain" description="DAGKc" evidence="9">
    <location>
        <begin position="1"/>
        <end position="130"/>
    </location>
</feature>